<dbReference type="InterPro" id="IPR008523">
    <property type="entry name" value="DUF805"/>
</dbReference>
<dbReference type="Proteomes" id="UP001595692">
    <property type="component" value="Unassembled WGS sequence"/>
</dbReference>
<evidence type="ECO:0000256" key="1">
    <source>
        <dbReference type="SAM" id="Phobius"/>
    </source>
</evidence>
<feature type="transmembrane region" description="Helical" evidence="1">
    <location>
        <begin position="52"/>
        <end position="71"/>
    </location>
</feature>
<reference evidence="3" key="1">
    <citation type="journal article" date="2019" name="Int. J. Syst. Evol. Microbiol.">
        <title>The Global Catalogue of Microorganisms (GCM) 10K type strain sequencing project: providing services to taxonomists for standard genome sequencing and annotation.</title>
        <authorList>
            <consortium name="The Broad Institute Genomics Platform"/>
            <consortium name="The Broad Institute Genome Sequencing Center for Infectious Disease"/>
            <person name="Wu L."/>
            <person name="Ma J."/>
        </authorList>
    </citation>
    <scope>NUCLEOTIDE SEQUENCE [LARGE SCALE GENOMIC DNA]</scope>
    <source>
        <strain evidence="3">CCUG 54939</strain>
    </source>
</reference>
<evidence type="ECO:0000313" key="2">
    <source>
        <dbReference type="EMBL" id="MFC3913863.1"/>
    </source>
</evidence>
<gene>
    <name evidence="2" type="ORF">ACFOSS_10340</name>
</gene>
<dbReference type="PANTHER" id="PTHR34980:SF2">
    <property type="entry name" value="INNER MEMBRANE PROTEIN YHAH-RELATED"/>
    <property type="match status" value="1"/>
</dbReference>
<keyword evidence="1" id="KW-1133">Transmembrane helix</keyword>
<dbReference type="RefSeq" id="WP_377152277.1">
    <property type="nucleotide sequence ID" value="NZ_JBHSAF010000014.1"/>
</dbReference>
<sequence length="114" mass="12827">MNAYLHALKNYFNFSGRAGRREYWTFVLVNLLLGYVILFADRQTAIGDVPAALFLLLILIPTLAVSVRRLHDSDLSGWWVLLAAIPLVGPLVLIYFKCRAGNKMANRFGICPQC</sequence>
<accession>A0ABV8CNZ0</accession>
<evidence type="ECO:0000313" key="3">
    <source>
        <dbReference type="Proteomes" id="UP001595692"/>
    </source>
</evidence>
<comment type="caution">
    <text evidence="2">The sequence shown here is derived from an EMBL/GenBank/DDBJ whole genome shotgun (WGS) entry which is preliminary data.</text>
</comment>
<dbReference type="EMBL" id="JBHSAF010000014">
    <property type="protein sequence ID" value="MFC3913863.1"/>
    <property type="molecule type" value="Genomic_DNA"/>
</dbReference>
<keyword evidence="3" id="KW-1185">Reference proteome</keyword>
<keyword evidence="1" id="KW-0812">Transmembrane</keyword>
<proteinExistence type="predicted"/>
<name>A0ABV8CNZ0_9GAMM</name>
<keyword evidence="1" id="KW-0472">Membrane</keyword>
<feature type="transmembrane region" description="Helical" evidence="1">
    <location>
        <begin position="23"/>
        <end position="40"/>
    </location>
</feature>
<protein>
    <submittedName>
        <fullName evidence="2">DUF805 domain-containing protein</fullName>
    </submittedName>
</protein>
<dbReference type="Pfam" id="PF05656">
    <property type="entry name" value="DUF805"/>
    <property type="match status" value="1"/>
</dbReference>
<organism evidence="2 3">
    <name type="scientific">Pseudaeromonas sharmana</name>
    <dbReference type="NCBI Taxonomy" id="328412"/>
    <lineage>
        <taxon>Bacteria</taxon>
        <taxon>Pseudomonadati</taxon>
        <taxon>Pseudomonadota</taxon>
        <taxon>Gammaproteobacteria</taxon>
        <taxon>Aeromonadales</taxon>
        <taxon>Aeromonadaceae</taxon>
        <taxon>Pseudaeromonas</taxon>
    </lineage>
</organism>
<dbReference type="PANTHER" id="PTHR34980">
    <property type="entry name" value="INNER MEMBRANE PROTEIN-RELATED-RELATED"/>
    <property type="match status" value="1"/>
</dbReference>
<feature type="transmembrane region" description="Helical" evidence="1">
    <location>
        <begin position="77"/>
        <end position="96"/>
    </location>
</feature>